<evidence type="ECO:0000313" key="2">
    <source>
        <dbReference type="Proteomes" id="UP001162164"/>
    </source>
</evidence>
<sequence length="84" mass="9954">MPLFKLQPYLFYTSLKNSPSVRRTVNSPLTLNIAQFSPLYYLSIRSILMLTGSFYYKTFKYIDDVTNVTISPQSTFMFTFHFYH</sequence>
<keyword evidence="2" id="KW-1185">Reference proteome</keyword>
<protein>
    <submittedName>
        <fullName evidence="1">Uncharacterized protein</fullName>
    </submittedName>
</protein>
<proteinExistence type="predicted"/>
<comment type="caution">
    <text evidence="1">The sequence shown here is derived from an EMBL/GenBank/DDBJ whole genome shotgun (WGS) entry which is preliminary data.</text>
</comment>
<name>A0ABQ9JC99_9CUCU</name>
<reference evidence="1" key="1">
    <citation type="journal article" date="2023" name="Insect Mol. Biol.">
        <title>Genome sequencing provides insights into the evolution of gene families encoding plant cell wall-degrading enzymes in longhorned beetles.</title>
        <authorList>
            <person name="Shin N.R."/>
            <person name="Okamura Y."/>
            <person name="Kirsch R."/>
            <person name="Pauchet Y."/>
        </authorList>
    </citation>
    <scope>NUCLEOTIDE SEQUENCE</scope>
    <source>
        <strain evidence="1">MMC_N1</strain>
    </source>
</reference>
<accession>A0ABQ9JC99</accession>
<gene>
    <name evidence="1" type="ORF">NQ317_008977</name>
</gene>
<organism evidence="1 2">
    <name type="scientific">Molorchus minor</name>
    <dbReference type="NCBI Taxonomy" id="1323400"/>
    <lineage>
        <taxon>Eukaryota</taxon>
        <taxon>Metazoa</taxon>
        <taxon>Ecdysozoa</taxon>
        <taxon>Arthropoda</taxon>
        <taxon>Hexapoda</taxon>
        <taxon>Insecta</taxon>
        <taxon>Pterygota</taxon>
        <taxon>Neoptera</taxon>
        <taxon>Endopterygota</taxon>
        <taxon>Coleoptera</taxon>
        <taxon>Polyphaga</taxon>
        <taxon>Cucujiformia</taxon>
        <taxon>Chrysomeloidea</taxon>
        <taxon>Cerambycidae</taxon>
        <taxon>Lamiinae</taxon>
        <taxon>Monochamini</taxon>
        <taxon>Molorchus</taxon>
    </lineage>
</organism>
<dbReference type="EMBL" id="JAPWTJ010000887">
    <property type="protein sequence ID" value="KAJ8975037.1"/>
    <property type="molecule type" value="Genomic_DNA"/>
</dbReference>
<dbReference type="Proteomes" id="UP001162164">
    <property type="component" value="Unassembled WGS sequence"/>
</dbReference>
<evidence type="ECO:0000313" key="1">
    <source>
        <dbReference type="EMBL" id="KAJ8975037.1"/>
    </source>
</evidence>